<evidence type="ECO:0008006" key="3">
    <source>
        <dbReference type="Google" id="ProtNLM"/>
    </source>
</evidence>
<comment type="caution">
    <text evidence="1">The sequence shown here is derived from an EMBL/GenBank/DDBJ whole genome shotgun (WGS) entry which is preliminary data.</text>
</comment>
<dbReference type="Proteomes" id="UP001597214">
    <property type="component" value="Unassembled WGS sequence"/>
</dbReference>
<sequence length="209" mass="24429">MDTLKNEKKTWMAELCGNNLETEKKLRDILIQNKEFYRFSVLFLILFLVGCNINSSPNLEQVIERIWSEDIEVLYLYDQEKFVIFTNNKDLLSINSFTKTENSNYSYSVNNENTITFEGANYRSLGNFARSFITNNRSYIWGGILNPPKEFDKVILEFSNKEDGVNHSYPLNIQGEFFITPIFGPLDSKWNIKLIFMKENNIILEQSPA</sequence>
<reference evidence="2" key="1">
    <citation type="journal article" date="2019" name="Int. J. Syst. Evol. Microbiol.">
        <title>The Global Catalogue of Microorganisms (GCM) 10K type strain sequencing project: providing services to taxonomists for standard genome sequencing and annotation.</title>
        <authorList>
            <consortium name="The Broad Institute Genomics Platform"/>
            <consortium name="The Broad Institute Genome Sequencing Center for Infectious Disease"/>
            <person name="Wu L."/>
            <person name="Ma J."/>
        </authorList>
    </citation>
    <scope>NUCLEOTIDE SEQUENCE [LARGE SCALE GENOMIC DNA]</scope>
    <source>
        <strain evidence="2">CCUG 49339</strain>
    </source>
</reference>
<dbReference type="EMBL" id="JBHUEM010000024">
    <property type="protein sequence ID" value="MFD1737850.1"/>
    <property type="molecule type" value="Genomic_DNA"/>
</dbReference>
<gene>
    <name evidence="1" type="ORF">ACFSCX_15040</name>
</gene>
<protein>
    <recommendedName>
        <fullName evidence="3">Lipoprotein</fullName>
    </recommendedName>
</protein>
<evidence type="ECO:0000313" key="1">
    <source>
        <dbReference type="EMBL" id="MFD1737850.1"/>
    </source>
</evidence>
<dbReference type="RefSeq" id="WP_377929070.1">
    <property type="nucleotide sequence ID" value="NZ_JBHUEM010000024.1"/>
</dbReference>
<keyword evidence="2" id="KW-1185">Reference proteome</keyword>
<name>A0ABW4LRT9_9BACI</name>
<accession>A0ABW4LRT9</accession>
<organism evidence="1 2">
    <name type="scientific">Bacillus salitolerans</name>
    <dbReference type="NCBI Taxonomy" id="1437434"/>
    <lineage>
        <taxon>Bacteria</taxon>
        <taxon>Bacillati</taxon>
        <taxon>Bacillota</taxon>
        <taxon>Bacilli</taxon>
        <taxon>Bacillales</taxon>
        <taxon>Bacillaceae</taxon>
        <taxon>Bacillus</taxon>
    </lineage>
</organism>
<proteinExistence type="predicted"/>
<evidence type="ECO:0000313" key="2">
    <source>
        <dbReference type="Proteomes" id="UP001597214"/>
    </source>
</evidence>